<dbReference type="PANTHER" id="PTHR42951:SF17">
    <property type="entry name" value="METALLO-BETA-LACTAMASE DOMAIN-CONTAINING PROTEIN"/>
    <property type="match status" value="1"/>
</dbReference>
<dbReference type="Pfam" id="PF00753">
    <property type="entry name" value="Lactamase_B"/>
    <property type="match status" value="1"/>
</dbReference>
<dbReference type="PANTHER" id="PTHR42951">
    <property type="entry name" value="METALLO-BETA-LACTAMASE DOMAIN-CONTAINING"/>
    <property type="match status" value="1"/>
</dbReference>
<dbReference type="RefSeq" id="WP_003328620.1">
    <property type="nucleotide sequence ID" value="NC_014639.1"/>
</dbReference>
<evidence type="ECO:0000259" key="1">
    <source>
        <dbReference type="SMART" id="SM00849"/>
    </source>
</evidence>
<feature type="domain" description="Metallo-beta-lactamase" evidence="1">
    <location>
        <begin position="30"/>
        <end position="241"/>
    </location>
</feature>
<dbReference type="Proteomes" id="UP000006867">
    <property type="component" value="Chromosome"/>
</dbReference>
<dbReference type="EMBL" id="CP002207">
    <property type="protein sequence ID" value="ADP31241.1"/>
    <property type="molecule type" value="Genomic_DNA"/>
</dbReference>
<dbReference type="InterPro" id="IPR050855">
    <property type="entry name" value="NDM-1-like"/>
</dbReference>
<sequence length="265" mass="29171">MSDPYMPLSSVRSGMGFEAAKGVHGLTVQIVNVYFVQNPSQPHEFVLIDAGMPKSAGMIIKEAKQRFGDNCTCKAIILTHGHFDHIGAIEEILEQWKVPVYVHEKELPYVTGQEDYPPARPDSKSGLVAKLSPLFPRHSINISSHVHTLPEDGSVPFLEEWEWLFTPGHTPGHVSLFRESGRVLLAGDAVITVEQESLADVVIQKQELHGPPAYFTMDTALTSESIQRIAKLEPEALLTGHGIPMTGRNYSKDLSALAERLSAIT</sequence>
<dbReference type="Gene3D" id="3.60.15.10">
    <property type="entry name" value="Ribonuclease Z/Hydroxyacylglutathione hydrolase-like"/>
    <property type="match status" value="1"/>
</dbReference>
<dbReference type="SMART" id="SM00849">
    <property type="entry name" value="Lactamase_B"/>
    <property type="match status" value="1"/>
</dbReference>
<dbReference type="SUPFAM" id="SSF56281">
    <property type="entry name" value="Metallo-hydrolase/oxidoreductase"/>
    <property type="match status" value="1"/>
</dbReference>
<keyword evidence="2" id="KW-0378">Hydrolase</keyword>
<dbReference type="InterPro" id="IPR036866">
    <property type="entry name" value="RibonucZ/Hydroxyglut_hydro"/>
</dbReference>
<keyword evidence="3" id="KW-1185">Reference proteome</keyword>
<protein>
    <submittedName>
        <fullName evidence="2">Metal-dependent hydrolase</fullName>
    </submittedName>
</protein>
<evidence type="ECO:0000313" key="3">
    <source>
        <dbReference type="Proteomes" id="UP000006867"/>
    </source>
</evidence>
<name>A0ABM5LTS1_BACA1</name>
<gene>
    <name evidence="2" type="ordered locus">BATR1942_01415</name>
</gene>
<dbReference type="InterPro" id="IPR001279">
    <property type="entry name" value="Metallo-B-lactamas"/>
</dbReference>
<accession>A0ABM5LTS1</accession>
<proteinExistence type="predicted"/>
<organism evidence="2 3">
    <name type="scientific">Bacillus atrophaeus (strain 1942)</name>
    <dbReference type="NCBI Taxonomy" id="720555"/>
    <lineage>
        <taxon>Bacteria</taxon>
        <taxon>Bacillati</taxon>
        <taxon>Bacillota</taxon>
        <taxon>Bacilli</taxon>
        <taxon>Bacillales</taxon>
        <taxon>Bacillaceae</taxon>
        <taxon>Bacillus</taxon>
    </lineage>
</organism>
<evidence type="ECO:0000313" key="2">
    <source>
        <dbReference type="EMBL" id="ADP31241.1"/>
    </source>
</evidence>
<dbReference type="CDD" id="cd07721">
    <property type="entry name" value="yflN-like_MBL-fold"/>
    <property type="match status" value="1"/>
</dbReference>
<dbReference type="GO" id="GO:0016787">
    <property type="term" value="F:hydrolase activity"/>
    <property type="evidence" value="ECO:0007669"/>
    <property type="project" value="UniProtKB-KW"/>
</dbReference>
<reference evidence="2 3" key="1">
    <citation type="journal article" date="2011" name="Front. Microbiol.">
        <title>Genomic signatures of strain selection and enhancement in Bacillus atrophaeus var. globigii, a historical biowarfare simulant.</title>
        <authorList>
            <person name="Gibbons H.S."/>
            <person name="Broomall S.M."/>
            <person name="McNew L.A."/>
            <person name="Daligault H."/>
            <person name="Chapman C."/>
            <person name="Bruce D."/>
            <person name="Karavis M."/>
            <person name="Krepps M."/>
            <person name="McGregor P.A."/>
            <person name="Hong C."/>
            <person name="Park K.H."/>
            <person name="Akmal A."/>
            <person name="Feldman A."/>
            <person name="Lin J.S."/>
            <person name="Chang W.E."/>
            <person name="Higgs B.W."/>
            <person name="Demirev P."/>
            <person name="Lindquist J."/>
            <person name="Liem A."/>
            <person name="Fochler E."/>
            <person name="Read T.D."/>
            <person name="Tapia R."/>
            <person name="Johnson S."/>
            <person name="Bishop-Lilly K.A."/>
            <person name="Detter C."/>
            <person name="Han C."/>
            <person name="Sozhamannan S."/>
            <person name="Rosenzweig C.N."/>
            <person name="Skowronski E.W."/>
        </authorList>
    </citation>
    <scope>NUCLEOTIDE SEQUENCE [LARGE SCALE GENOMIC DNA]</scope>
    <source>
        <strain evidence="2 3">1942</strain>
    </source>
</reference>